<protein>
    <submittedName>
        <fullName evidence="5">Uncharacterized HTH-type transcriptional regulator ydfH</fullName>
    </submittedName>
</protein>
<evidence type="ECO:0000259" key="4">
    <source>
        <dbReference type="PROSITE" id="PS50949"/>
    </source>
</evidence>
<accession>A0A379DC54</accession>
<dbReference type="PANTHER" id="PTHR43537:SF5">
    <property type="entry name" value="UXU OPERON TRANSCRIPTIONAL REGULATOR"/>
    <property type="match status" value="1"/>
</dbReference>
<evidence type="ECO:0000313" key="6">
    <source>
        <dbReference type="Proteomes" id="UP000254777"/>
    </source>
</evidence>
<dbReference type="SUPFAM" id="SSF46785">
    <property type="entry name" value="Winged helix' DNA-binding domain"/>
    <property type="match status" value="1"/>
</dbReference>
<dbReference type="SMART" id="SM00895">
    <property type="entry name" value="FCD"/>
    <property type="match status" value="1"/>
</dbReference>
<dbReference type="InterPro" id="IPR036390">
    <property type="entry name" value="WH_DNA-bd_sf"/>
</dbReference>
<dbReference type="SMART" id="SM00345">
    <property type="entry name" value="HTH_GNTR"/>
    <property type="match status" value="1"/>
</dbReference>
<dbReference type="InterPro" id="IPR008920">
    <property type="entry name" value="TF_FadR/GntR_C"/>
</dbReference>
<dbReference type="PANTHER" id="PTHR43537">
    <property type="entry name" value="TRANSCRIPTIONAL REGULATOR, GNTR FAMILY"/>
    <property type="match status" value="1"/>
</dbReference>
<dbReference type="InterPro" id="IPR011711">
    <property type="entry name" value="GntR_C"/>
</dbReference>
<evidence type="ECO:0000256" key="2">
    <source>
        <dbReference type="ARBA" id="ARBA00023125"/>
    </source>
</evidence>
<dbReference type="PROSITE" id="PS50949">
    <property type="entry name" value="HTH_GNTR"/>
    <property type="match status" value="1"/>
</dbReference>
<dbReference type="Proteomes" id="UP000254777">
    <property type="component" value="Unassembled WGS sequence"/>
</dbReference>
<organism evidence="5 6">
    <name type="scientific">Peptoniphilus indolicus</name>
    <dbReference type="NCBI Taxonomy" id="33030"/>
    <lineage>
        <taxon>Bacteria</taxon>
        <taxon>Bacillati</taxon>
        <taxon>Bacillota</taxon>
        <taxon>Tissierellia</taxon>
        <taxon>Tissierellales</taxon>
        <taxon>Peptoniphilaceae</taxon>
        <taxon>Peptoniphilus</taxon>
    </lineage>
</organism>
<dbReference type="GO" id="GO:0003700">
    <property type="term" value="F:DNA-binding transcription factor activity"/>
    <property type="evidence" value="ECO:0007669"/>
    <property type="project" value="InterPro"/>
</dbReference>
<name>A0A379DC54_9FIRM</name>
<dbReference type="RefSeq" id="WP_115312058.1">
    <property type="nucleotide sequence ID" value="NZ_UGTH01000001.1"/>
</dbReference>
<dbReference type="AlphaFoldDB" id="A0A379DC54"/>
<reference evidence="5 6" key="1">
    <citation type="submission" date="2018-06" db="EMBL/GenBank/DDBJ databases">
        <authorList>
            <consortium name="Pathogen Informatics"/>
            <person name="Doyle S."/>
        </authorList>
    </citation>
    <scope>NUCLEOTIDE SEQUENCE [LARGE SCALE GENOMIC DNA]</scope>
    <source>
        <strain evidence="5 6">NCTC11088</strain>
    </source>
</reference>
<dbReference type="GO" id="GO:0003677">
    <property type="term" value="F:DNA binding"/>
    <property type="evidence" value="ECO:0007669"/>
    <property type="project" value="UniProtKB-KW"/>
</dbReference>
<dbReference type="PRINTS" id="PR00035">
    <property type="entry name" value="HTHGNTR"/>
</dbReference>
<dbReference type="InterPro" id="IPR000524">
    <property type="entry name" value="Tscrpt_reg_HTH_GntR"/>
</dbReference>
<dbReference type="Pfam" id="PF00392">
    <property type="entry name" value="GntR"/>
    <property type="match status" value="1"/>
</dbReference>
<gene>
    <name evidence="5" type="primary">ydfH</name>
    <name evidence="5" type="ORF">NCTC11088_00921</name>
</gene>
<keyword evidence="3" id="KW-0804">Transcription</keyword>
<dbReference type="CDD" id="cd07377">
    <property type="entry name" value="WHTH_GntR"/>
    <property type="match status" value="1"/>
</dbReference>
<evidence type="ECO:0000313" key="5">
    <source>
        <dbReference type="EMBL" id="SUB75135.1"/>
    </source>
</evidence>
<dbReference type="SUPFAM" id="SSF48008">
    <property type="entry name" value="GntR ligand-binding domain-like"/>
    <property type="match status" value="1"/>
</dbReference>
<keyword evidence="1" id="KW-0805">Transcription regulation</keyword>
<dbReference type="InterPro" id="IPR036388">
    <property type="entry name" value="WH-like_DNA-bd_sf"/>
</dbReference>
<sequence length="225" mass="25926">MLNIKSFSDAAYDEIKERILNGFYTPGMSLNERTLSEDFGVSRTPIRAALQKLSIEGWIINEPYKKNVVKQFNLNEILEAQKVRTALELIAIVDASKNITDEDILYLETLVDEQEYTKDYSKSFSIDRIFHTFIYEKSGNTILLSVLNNISDIVRYFGLMAMYLPGRDSQTITEHRKIVSALKTKNLDKINEAMEYHMSQTTSALLQRLNIKENLTKKKIVPEND</sequence>
<evidence type="ECO:0000256" key="1">
    <source>
        <dbReference type="ARBA" id="ARBA00023015"/>
    </source>
</evidence>
<dbReference type="Pfam" id="PF07729">
    <property type="entry name" value="FCD"/>
    <property type="match status" value="1"/>
</dbReference>
<proteinExistence type="predicted"/>
<keyword evidence="2" id="KW-0238">DNA-binding</keyword>
<dbReference type="Gene3D" id="1.20.120.530">
    <property type="entry name" value="GntR ligand-binding domain-like"/>
    <property type="match status" value="1"/>
</dbReference>
<evidence type="ECO:0000256" key="3">
    <source>
        <dbReference type="ARBA" id="ARBA00023163"/>
    </source>
</evidence>
<feature type="domain" description="HTH gntR-type" evidence="4">
    <location>
        <begin position="5"/>
        <end position="72"/>
    </location>
</feature>
<dbReference type="Gene3D" id="1.10.10.10">
    <property type="entry name" value="Winged helix-like DNA-binding domain superfamily/Winged helix DNA-binding domain"/>
    <property type="match status" value="1"/>
</dbReference>
<dbReference type="EMBL" id="UGTH01000001">
    <property type="protein sequence ID" value="SUB75135.1"/>
    <property type="molecule type" value="Genomic_DNA"/>
</dbReference>